<name>W2TLF8_NECAM</name>
<dbReference type="Proteomes" id="UP000053676">
    <property type="component" value="Unassembled WGS sequence"/>
</dbReference>
<proteinExistence type="predicted"/>
<organism evidence="2 3">
    <name type="scientific">Necator americanus</name>
    <name type="common">Human hookworm</name>
    <dbReference type="NCBI Taxonomy" id="51031"/>
    <lineage>
        <taxon>Eukaryota</taxon>
        <taxon>Metazoa</taxon>
        <taxon>Ecdysozoa</taxon>
        <taxon>Nematoda</taxon>
        <taxon>Chromadorea</taxon>
        <taxon>Rhabditida</taxon>
        <taxon>Rhabditina</taxon>
        <taxon>Rhabditomorpha</taxon>
        <taxon>Strongyloidea</taxon>
        <taxon>Ancylostomatidae</taxon>
        <taxon>Bunostominae</taxon>
        <taxon>Necator</taxon>
    </lineage>
</organism>
<keyword evidence="3" id="KW-1185">Reference proteome</keyword>
<dbReference type="AlphaFoldDB" id="W2TLF8"/>
<protein>
    <submittedName>
        <fullName evidence="2">Uncharacterized protein</fullName>
    </submittedName>
</protein>
<evidence type="ECO:0000313" key="3">
    <source>
        <dbReference type="Proteomes" id="UP000053676"/>
    </source>
</evidence>
<dbReference type="OrthoDB" id="6589456at2759"/>
<dbReference type="EMBL" id="KI658623">
    <property type="protein sequence ID" value="ETN81847.1"/>
    <property type="molecule type" value="Genomic_DNA"/>
</dbReference>
<accession>W2TLF8</accession>
<keyword evidence="1" id="KW-0472">Membrane</keyword>
<evidence type="ECO:0000313" key="2">
    <source>
        <dbReference type="EMBL" id="ETN81847.1"/>
    </source>
</evidence>
<reference evidence="3" key="1">
    <citation type="journal article" date="2014" name="Nat. Genet.">
        <title>Genome of the human hookworm Necator americanus.</title>
        <authorList>
            <person name="Tang Y.T."/>
            <person name="Gao X."/>
            <person name="Rosa B.A."/>
            <person name="Abubucker S."/>
            <person name="Hallsworth-Pepin K."/>
            <person name="Martin J."/>
            <person name="Tyagi R."/>
            <person name="Heizer E."/>
            <person name="Zhang X."/>
            <person name="Bhonagiri-Palsikar V."/>
            <person name="Minx P."/>
            <person name="Warren W.C."/>
            <person name="Wang Q."/>
            <person name="Zhan B."/>
            <person name="Hotez P.J."/>
            <person name="Sternberg P.W."/>
            <person name="Dougall A."/>
            <person name="Gaze S.T."/>
            <person name="Mulvenna J."/>
            <person name="Sotillo J."/>
            <person name="Ranganathan S."/>
            <person name="Rabelo E.M."/>
            <person name="Wilson R.K."/>
            <person name="Felgner P.L."/>
            <person name="Bethony J."/>
            <person name="Hawdon J.M."/>
            <person name="Gasser R.B."/>
            <person name="Loukas A."/>
            <person name="Mitreva M."/>
        </authorList>
    </citation>
    <scope>NUCLEOTIDE SEQUENCE [LARGE SCALE GENOMIC DNA]</scope>
</reference>
<sequence length="138" mass="15251">MNCLPVFDGHSFSFAILATSVAFTADGAVFVNRIDSVNTHVFTSHIFILFPIALITHSTCPPSSQLVAKSSYCWRSPCGTPLYCERMGKDGNPGGQATSSKDPKMQAAKVRLLDGTHKDFELHDYKRRVLYWDGHEAV</sequence>
<dbReference type="KEGG" id="nai:NECAME_00197"/>
<keyword evidence="1" id="KW-1133">Transmembrane helix</keyword>
<evidence type="ECO:0000256" key="1">
    <source>
        <dbReference type="SAM" id="Phobius"/>
    </source>
</evidence>
<keyword evidence="1" id="KW-0812">Transmembrane</keyword>
<feature type="transmembrane region" description="Helical" evidence="1">
    <location>
        <begin position="12"/>
        <end position="30"/>
    </location>
</feature>
<gene>
    <name evidence="2" type="ORF">NECAME_00197</name>
</gene>